<proteinExistence type="predicted"/>
<accession>A0AAV2P669</accession>
<protein>
    <submittedName>
        <fullName evidence="1">Uncharacterized protein</fullName>
    </submittedName>
</protein>
<dbReference type="EMBL" id="OZ034830">
    <property type="protein sequence ID" value="CAL1687436.1"/>
    <property type="molecule type" value="Genomic_DNA"/>
</dbReference>
<evidence type="ECO:0000313" key="2">
    <source>
        <dbReference type="Proteomes" id="UP001497644"/>
    </source>
</evidence>
<reference evidence="1" key="1">
    <citation type="submission" date="2024-04" db="EMBL/GenBank/DDBJ databases">
        <authorList>
            <consortium name="Molecular Ecology Group"/>
        </authorList>
    </citation>
    <scope>NUCLEOTIDE SEQUENCE</scope>
</reference>
<dbReference type="AlphaFoldDB" id="A0AAV2P669"/>
<sequence>MKETKTTVSAADDINKLRCSNSSDLINETSSNNIDLHDPQSFPTTVSVENDASRVESNTIRIEVATVKNSSSSNDANSVVPFEIKLRHQNVTSSSTDLTPNRSSDASLDAKNVTFKVLDNCLKQSLNDIARRQPNRSQVFEILKNKAKHTERAARKGNEIDDYERYRTKISSPTNEFWRNVTFPTDAPFTKRTYRRWGLNGFRTSLRKSRKRAKSDVNADEKLRQFYGVEKNEAGLKKYTSDRNNIAIERVGKK</sequence>
<dbReference type="Proteomes" id="UP001497644">
    <property type="component" value="Chromosome 7"/>
</dbReference>
<keyword evidence="2" id="KW-1185">Reference proteome</keyword>
<evidence type="ECO:0000313" key="1">
    <source>
        <dbReference type="EMBL" id="CAL1687436.1"/>
    </source>
</evidence>
<gene>
    <name evidence="1" type="ORF">LPLAT_LOCUS12647</name>
</gene>
<name>A0AAV2P669_9HYME</name>
<organism evidence="1 2">
    <name type="scientific">Lasius platythorax</name>
    <dbReference type="NCBI Taxonomy" id="488582"/>
    <lineage>
        <taxon>Eukaryota</taxon>
        <taxon>Metazoa</taxon>
        <taxon>Ecdysozoa</taxon>
        <taxon>Arthropoda</taxon>
        <taxon>Hexapoda</taxon>
        <taxon>Insecta</taxon>
        <taxon>Pterygota</taxon>
        <taxon>Neoptera</taxon>
        <taxon>Endopterygota</taxon>
        <taxon>Hymenoptera</taxon>
        <taxon>Apocrita</taxon>
        <taxon>Aculeata</taxon>
        <taxon>Formicoidea</taxon>
        <taxon>Formicidae</taxon>
        <taxon>Formicinae</taxon>
        <taxon>Lasius</taxon>
        <taxon>Lasius</taxon>
    </lineage>
</organism>